<dbReference type="Pfam" id="PF17921">
    <property type="entry name" value="Integrase_H2C2"/>
    <property type="match status" value="1"/>
</dbReference>
<proteinExistence type="predicted"/>
<name>A0A151WHC3_9HYME</name>
<dbReference type="PANTHER" id="PTHR47331">
    <property type="entry name" value="PHD-TYPE DOMAIN-CONTAINING PROTEIN"/>
    <property type="match status" value="1"/>
</dbReference>
<sequence length="636" mass="73531">EENYACNVKEMVSDIDDISTEYKREAVEYWRSGKSKQIIFLLCRQIWSKSGKLTSNHFETWVREVYFPNFMDWSLSGYNSKKYTRFCTRYCFINYTCWNNRKNTTVFGFRLWKNFIKHFSDVVMLLNLDVKLHSIKSVEMTTDNYHDAWTAVKERFDNKRWTSKGTFPQVSFHSTAIDDLSNILNRFWEVEHNIAQQQFPSEQQACEKLFLEGVRRNKEGRFVVTLPIKQDKLSNLGESREIALRRFTALEKRLIAQPNMYSEYKKFMQEYQDLKHMQEVTNYLGPDSTNQAFYLPHHAVQNETSTTTKFRVVFDGSCKSTTGISLIDALMVGPTVQEDLFSILVRFRTFPIALTADVSKMYRQVLIDPTQTALQRILWRDSANKHFHAGPQATLAAIRERFWIISGRNLVRQTVQKCVTCFRSQPKAASTIMGNLPRARVNIPKRAFDQCGVDYAGPCYYKKGTRRNAKQIKCYIAVFICLATKAIHLELATGLSSEAFLNVFKRFIARRGCSSDIYSNNGLNFVGADRELSELSDLLKNQTTQQQVSDQLADKGIHWHFIPLRAPHHGGIWEAAVKAAKRHLVRMTKNSTLKYEELETFLIQIEAILNSRPITPLSSDSNDLSSLTPGHTKKKD</sequence>
<dbReference type="InterPro" id="IPR036397">
    <property type="entry name" value="RNaseH_sf"/>
</dbReference>
<evidence type="ECO:0000313" key="3">
    <source>
        <dbReference type="Proteomes" id="UP000075809"/>
    </source>
</evidence>
<dbReference type="InterPro" id="IPR001584">
    <property type="entry name" value="Integrase_cat-core"/>
</dbReference>
<dbReference type="PROSITE" id="PS50994">
    <property type="entry name" value="INTEGRASE"/>
    <property type="match status" value="1"/>
</dbReference>
<organism evidence="2 3">
    <name type="scientific">Mycetomoellerius zeteki</name>
    <dbReference type="NCBI Taxonomy" id="64791"/>
    <lineage>
        <taxon>Eukaryota</taxon>
        <taxon>Metazoa</taxon>
        <taxon>Ecdysozoa</taxon>
        <taxon>Arthropoda</taxon>
        <taxon>Hexapoda</taxon>
        <taxon>Insecta</taxon>
        <taxon>Pterygota</taxon>
        <taxon>Neoptera</taxon>
        <taxon>Endopterygota</taxon>
        <taxon>Hymenoptera</taxon>
        <taxon>Apocrita</taxon>
        <taxon>Aculeata</taxon>
        <taxon>Formicoidea</taxon>
        <taxon>Formicidae</taxon>
        <taxon>Myrmicinae</taxon>
        <taxon>Mycetomoellerius</taxon>
    </lineage>
</organism>
<dbReference type="EMBL" id="KQ983129">
    <property type="protein sequence ID" value="KYQ47217.1"/>
    <property type="molecule type" value="Genomic_DNA"/>
</dbReference>
<dbReference type="Gene3D" id="3.30.420.10">
    <property type="entry name" value="Ribonuclease H-like superfamily/Ribonuclease H"/>
    <property type="match status" value="1"/>
</dbReference>
<dbReference type="STRING" id="64791.A0A151WHC3"/>
<gene>
    <name evidence="2" type="ORF">ALC60_13774</name>
</gene>
<dbReference type="SUPFAM" id="SSF53098">
    <property type="entry name" value="Ribonuclease H-like"/>
    <property type="match status" value="1"/>
</dbReference>
<dbReference type="GO" id="GO:0003676">
    <property type="term" value="F:nucleic acid binding"/>
    <property type="evidence" value="ECO:0007669"/>
    <property type="project" value="InterPro"/>
</dbReference>
<feature type="domain" description="Integrase catalytic" evidence="1">
    <location>
        <begin position="440"/>
        <end position="636"/>
    </location>
</feature>
<feature type="non-terminal residue" evidence="2">
    <location>
        <position position="1"/>
    </location>
</feature>
<reference evidence="2 3" key="1">
    <citation type="submission" date="2015-09" db="EMBL/GenBank/DDBJ databases">
        <title>Trachymyrmex zeteki WGS genome.</title>
        <authorList>
            <person name="Nygaard S."/>
            <person name="Hu H."/>
            <person name="Boomsma J."/>
            <person name="Zhang G."/>
        </authorList>
    </citation>
    <scope>NUCLEOTIDE SEQUENCE [LARGE SCALE GENOMIC DNA]</scope>
    <source>
        <strain evidence="2">Tzet28-1</strain>
        <tissue evidence="2">Whole body</tissue>
    </source>
</reference>
<dbReference type="InterPro" id="IPR012337">
    <property type="entry name" value="RNaseH-like_sf"/>
</dbReference>
<dbReference type="AlphaFoldDB" id="A0A151WHC3"/>
<protein>
    <recommendedName>
        <fullName evidence="1">Integrase catalytic domain-containing protein</fullName>
    </recommendedName>
</protein>
<keyword evidence="3" id="KW-1185">Reference proteome</keyword>
<dbReference type="GO" id="GO:0015074">
    <property type="term" value="P:DNA integration"/>
    <property type="evidence" value="ECO:0007669"/>
    <property type="project" value="InterPro"/>
</dbReference>
<accession>A0A151WHC3</accession>
<evidence type="ECO:0000259" key="1">
    <source>
        <dbReference type="PROSITE" id="PS50994"/>
    </source>
</evidence>
<dbReference type="Proteomes" id="UP000075809">
    <property type="component" value="Unassembled WGS sequence"/>
</dbReference>
<evidence type="ECO:0000313" key="2">
    <source>
        <dbReference type="EMBL" id="KYQ47217.1"/>
    </source>
</evidence>
<dbReference type="InterPro" id="IPR041588">
    <property type="entry name" value="Integrase_H2C2"/>
</dbReference>